<protein>
    <submittedName>
        <fullName evidence="2">MARVEL domain-containing protein</fullName>
    </submittedName>
</protein>
<sequence length="289" mass="32793">MGIQIVDKTMDRLNSMFVHARDTSSVTYNRFGQPEDNADDAAPPTSIIVASFDETSPEFMVFKRYHAQKAAVTSVAVGMSFVILMFISSFFEFDWYHHAKGIDFAALLGLFAYLIGGVLLHYYVIYGCKKQSTLYLMPFIIIYTLFLIFECCTFFTFFISILLIPTSQQQTFVDPTSAHSEFMSPAYKHSMIIYVIVMAPIILVQATMLYSVVLCRNYISCKNTYEISLKVAEKAKQRYPEMVVIIGNAPMTSVHVPPSSPRIVEENKTVTSFDPADIERQVQETNENK</sequence>
<organism evidence="1 2">
    <name type="scientific">Rhabditophanes sp. KR3021</name>
    <dbReference type="NCBI Taxonomy" id="114890"/>
    <lineage>
        <taxon>Eukaryota</taxon>
        <taxon>Metazoa</taxon>
        <taxon>Ecdysozoa</taxon>
        <taxon>Nematoda</taxon>
        <taxon>Chromadorea</taxon>
        <taxon>Rhabditida</taxon>
        <taxon>Tylenchina</taxon>
        <taxon>Panagrolaimomorpha</taxon>
        <taxon>Strongyloidoidea</taxon>
        <taxon>Alloionematidae</taxon>
        <taxon>Rhabditophanes</taxon>
    </lineage>
</organism>
<name>A0AC35TUJ1_9BILA</name>
<evidence type="ECO:0000313" key="1">
    <source>
        <dbReference type="Proteomes" id="UP000095286"/>
    </source>
</evidence>
<reference evidence="2" key="1">
    <citation type="submission" date="2016-11" db="UniProtKB">
        <authorList>
            <consortium name="WormBaseParasite"/>
        </authorList>
    </citation>
    <scope>IDENTIFICATION</scope>
    <source>
        <strain evidence="2">KR3021</strain>
    </source>
</reference>
<dbReference type="WBParaSite" id="RSKR_0000425000.1">
    <property type="protein sequence ID" value="RSKR_0000425000.1"/>
    <property type="gene ID" value="RSKR_0000425000"/>
</dbReference>
<evidence type="ECO:0000313" key="2">
    <source>
        <dbReference type="WBParaSite" id="RSKR_0000425000.1"/>
    </source>
</evidence>
<proteinExistence type="predicted"/>
<dbReference type="Proteomes" id="UP000095286">
    <property type="component" value="Unplaced"/>
</dbReference>
<accession>A0AC35TUJ1</accession>